<gene>
    <name evidence="2" type="primary">ORF775</name>
</gene>
<sequence length="92" mass="10509">DDLRRYSQLSEGSGNANYSHGSDQHDSSVFQANKNKSSQYPDSERRFEKLREEFKQYRQQQYYPSDGSVQLPPTASSALPIGMNGEPLYPMD</sequence>
<dbReference type="EMBL" id="HACG01000333">
    <property type="protein sequence ID" value="CEK47198.1"/>
    <property type="molecule type" value="Transcribed_RNA"/>
</dbReference>
<feature type="region of interest" description="Disordered" evidence="1">
    <location>
        <begin position="61"/>
        <end position="92"/>
    </location>
</feature>
<organism evidence="2">
    <name type="scientific">Arion vulgaris</name>
    <dbReference type="NCBI Taxonomy" id="1028688"/>
    <lineage>
        <taxon>Eukaryota</taxon>
        <taxon>Metazoa</taxon>
        <taxon>Spiralia</taxon>
        <taxon>Lophotrochozoa</taxon>
        <taxon>Mollusca</taxon>
        <taxon>Gastropoda</taxon>
        <taxon>Heterobranchia</taxon>
        <taxon>Euthyneura</taxon>
        <taxon>Panpulmonata</taxon>
        <taxon>Eupulmonata</taxon>
        <taxon>Stylommatophora</taxon>
        <taxon>Helicina</taxon>
        <taxon>Arionoidea</taxon>
        <taxon>Arionidae</taxon>
        <taxon>Arion</taxon>
    </lineage>
</organism>
<proteinExistence type="predicted"/>
<feature type="non-terminal residue" evidence="2">
    <location>
        <position position="92"/>
    </location>
</feature>
<name>A0A0B6XTK0_9EUPU</name>
<protein>
    <submittedName>
        <fullName evidence="2">Uncharacterized protein</fullName>
    </submittedName>
</protein>
<evidence type="ECO:0000313" key="2">
    <source>
        <dbReference type="EMBL" id="CEK47198.1"/>
    </source>
</evidence>
<reference evidence="2" key="1">
    <citation type="submission" date="2014-12" db="EMBL/GenBank/DDBJ databases">
        <title>Insight into the proteome of Arion vulgaris.</title>
        <authorList>
            <person name="Aradska J."/>
            <person name="Bulat T."/>
            <person name="Smidak R."/>
            <person name="Sarate P."/>
            <person name="Gangsoo J."/>
            <person name="Sialana F."/>
            <person name="Bilban M."/>
            <person name="Lubec G."/>
        </authorList>
    </citation>
    <scope>NUCLEOTIDE SEQUENCE</scope>
    <source>
        <tissue evidence="2">Skin</tissue>
    </source>
</reference>
<evidence type="ECO:0000256" key="1">
    <source>
        <dbReference type="SAM" id="MobiDB-lite"/>
    </source>
</evidence>
<dbReference type="AlphaFoldDB" id="A0A0B6XTK0"/>
<feature type="region of interest" description="Disordered" evidence="1">
    <location>
        <begin position="1"/>
        <end position="45"/>
    </location>
</feature>
<feature type="non-terminal residue" evidence="2">
    <location>
        <position position="1"/>
    </location>
</feature>
<feature type="compositionally biased region" description="Polar residues" evidence="1">
    <location>
        <begin position="7"/>
        <end position="41"/>
    </location>
</feature>
<feature type="compositionally biased region" description="Polar residues" evidence="1">
    <location>
        <begin position="61"/>
        <end position="77"/>
    </location>
</feature>
<accession>A0A0B6XTK0</accession>